<organism evidence="3 4">
    <name type="scientific">Paenibacillus sepulcri</name>
    <dbReference type="NCBI Taxonomy" id="359917"/>
    <lineage>
        <taxon>Bacteria</taxon>
        <taxon>Bacillati</taxon>
        <taxon>Bacillota</taxon>
        <taxon>Bacilli</taxon>
        <taxon>Bacillales</taxon>
        <taxon>Paenibacillaceae</taxon>
        <taxon>Paenibacillus</taxon>
    </lineage>
</organism>
<evidence type="ECO:0000313" key="4">
    <source>
        <dbReference type="Proteomes" id="UP001519887"/>
    </source>
</evidence>
<dbReference type="InterPro" id="IPR037523">
    <property type="entry name" value="VOC_core"/>
</dbReference>
<evidence type="ECO:0000259" key="2">
    <source>
        <dbReference type="PROSITE" id="PS51819"/>
    </source>
</evidence>
<dbReference type="InterPro" id="IPR029068">
    <property type="entry name" value="Glyas_Bleomycin-R_OHBP_Dase"/>
</dbReference>
<evidence type="ECO:0000256" key="1">
    <source>
        <dbReference type="ARBA" id="ARBA00022723"/>
    </source>
</evidence>
<name>A0ABS7CBV8_9BACL</name>
<dbReference type="Proteomes" id="UP001519887">
    <property type="component" value="Unassembled WGS sequence"/>
</dbReference>
<accession>A0ABS7CBV8</accession>
<reference evidence="3 4" key="1">
    <citation type="submission" date="2021-07" db="EMBL/GenBank/DDBJ databases">
        <title>Paenibacillus radiodurans sp. nov., isolated from the southeastern edge of Tengger Desert.</title>
        <authorList>
            <person name="Zhang G."/>
        </authorList>
    </citation>
    <scope>NUCLEOTIDE SEQUENCE [LARGE SCALE GENOMIC DNA]</scope>
    <source>
        <strain evidence="3 4">CCM 7311</strain>
    </source>
</reference>
<sequence>MEHIENNNLLKVGIVVDDIEKALKAYCGLFGLAMPEIQTPDPNSVQEHTDNSYTWYRGEYITARTKFANLQMGPVTVELMEPFDEPNPWNEFKQKHGPGVHFITFTVNGFQQHINFLEGQGIPLAHKGEYGSGRYGYFDTESLLGVVLGLQELGPKQD</sequence>
<dbReference type="PANTHER" id="PTHR43048">
    <property type="entry name" value="METHYLMALONYL-COA EPIMERASE"/>
    <property type="match status" value="1"/>
</dbReference>
<keyword evidence="1" id="KW-0479">Metal-binding</keyword>
<dbReference type="EMBL" id="JAHZIK010001190">
    <property type="protein sequence ID" value="MBW7458422.1"/>
    <property type="molecule type" value="Genomic_DNA"/>
</dbReference>
<keyword evidence="4" id="KW-1185">Reference proteome</keyword>
<dbReference type="SUPFAM" id="SSF54593">
    <property type="entry name" value="Glyoxalase/Bleomycin resistance protein/Dihydroxybiphenyl dioxygenase"/>
    <property type="match status" value="1"/>
</dbReference>
<dbReference type="PROSITE" id="PS51819">
    <property type="entry name" value="VOC"/>
    <property type="match status" value="1"/>
</dbReference>
<evidence type="ECO:0000313" key="3">
    <source>
        <dbReference type="EMBL" id="MBW7458422.1"/>
    </source>
</evidence>
<dbReference type="PANTHER" id="PTHR43048:SF3">
    <property type="entry name" value="METHYLMALONYL-COA EPIMERASE, MITOCHONDRIAL"/>
    <property type="match status" value="1"/>
</dbReference>
<comment type="caution">
    <text evidence="3">The sequence shown here is derived from an EMBL/GenBank/DDBJ whole genome shotgun (WGS) entry which is preliminary data.</text>
</comment>
<dbReference type="Gene3D" id="3.10.180.10">
    <property type="entry name" value="2,3-Dihydroxybiphenyl 1,2-Dioxygenase, domain 1"/>
    <property type="match status" value="1"/>
</dbReference>
<dbReference type="RefSeq" id="WP_210046263.1">
    <property type="nucleotide sequence ID" value="NZ_JBHLVU010000045.1"/>
</dbReference>
<dbReference type="Pfam" id="PF13669">
    <property type="entry name" value="Glyoxalase_4"/>
    <property type="match status" value="1"/>
</dbReference>
<feature type="domain" description="VOC" evidence="2">
    <location>
        <begin position="8"/>
        <end position="153"/>
    </location>
</feature>
<proteinExistence type="predicted"/>
<gene>
    <name evidence="3" type="ORF">K0U00_30720</name>
</gene>
<protein>
    <submittedName>
        <fullName evidence="3">VOC family protein</fullName>
    </submittedName>
</protein>
<dbReference type="InterPro" id="IPR051785">
    <property type="entry name" value="MMCE/EMCE_epimerase"/>
</dbReference>